<keyword evidence="11" id="KW-1185">Reference proteome</keyword>
<feature type="compositionally biased region" description="Polar residues" evidence="8">
    <location>
        <begin position="562"/>
        <end position="571"/>
    </location>
</feature>
<comment type="caution">
    <text evidence="10">The sequence shown here is derived from an EMBL/GenBank/DDBJ whole genome shotgun (WGS) entry which is preliminary data.</text>
</comment>
<feature type="region of interest" description="Disordered" evidence="8">
    <location>
        <begin position="145"/>
        <end position="739"/>
    </location>
</feature>
<keyword evidence="2 7" id="KW-0963">Cytoplasm</keyword>
<feature type="compositionally biased region" description="Polar residues" evidence="8">
    <location>
        <begin position="488"/>
        <end position="504"/>
    </location>
</feature>
<feature type="compositionally biased region" description="Polar residues" evidence="8">
    <location>
        <begin position="894"/>
        <end position="908"/>
    </location>
</feature>
<feature type="compositionally biased region" description="Basic and acidic residues" evidence="8">
    <location>
        <begin position="832"/>
        <end position="845"/>
    </location>
</feature>
<dbReference type="EMBL" id="JACMRX010000002">
    <property type="protein sequence ID" value="KAF7995014.1"/>
    <property type="molecule type" value="Genomic_DNA"/>
</dbReference>
<evidence type="ECO:0000313" key="10">
    <source>
        <dbReference type="EMBL" id="KAF7995014.1"/>
    </source>
</evidence>
<dbReference type="PROSITE" id="PS50222">
    <property type="entry name" value="EF_HAND_2"/>
    <property type="match status" value="1"/>
</dbReference>
<dbReference type="InterPro" id="IPR027324">
    <property type="entry name" value="MAP2/MAP4/Tau"/>
</dbReference>
<dbReference type="Pfam" id="PF00418">
    <property type="entry name" value="Tubulin-binding"/>
    <property type="match status" value="4"/>
</dbReference>
<dbReference type="AlphaFoldDB" id="A0A835CTF9"/>
<feature type="compositionally biased region" description="Polar residues" evidence="8">
    <location>
        <begin position="306"/>
        <end position="319"/>
    </location>
</feature>
<feature type="compositionally biased region" description="Pro residues" evidence="8">
    <location>
        <begin position="608"/>
        <end position="620"/>
    </location>
</feature>
<reference evidence="10 11" key="1">
    <citation type="submission" date="2020-08" db="EMBL/GenBank/DDBJ databases">
        <title>Aphidius gifuensis genome sequencing and assembly.</title>
        <authorList>
            <person name="Du Z."/>
        </authorList>
    </citation>
    <scope>NUCLEOTIDE SEQUENCE [LARGE SCALE GENOMIC DNA]</scope>
    <source>
        <strain evidence="10">YNYX2018</strain>
        <tissue evidence="10">Adults</tissue>
    </source>
</reference>
<dbReference type="PANTHER" id="PTHR11501">
    <property type="entry name" value="MICROTUBULE-ASSOCIATED PROTEIN"/>
    <property type="match status" value="1"/>
</dbReference>
<dbReference type="GO" id="GO:0000226">
    <property type="term" value="P:microtubule cytoskeleton organization"/>
    <property type="evidence" value="ECO:0007669"/>
    <property type="project" value="TreeGrafter"/>
</dbReference>
<accession>A0A835CTF9</accession>
<keyword evidence="4" id="KW-0677">Repeat</keyword>
<dbReference type="OrthoDB" id="9378527at2759"/>
<feature type="compositionally biased region" description="Low complexity" evidence="8">
    <location>
        <begin position="976"/>
        <end position="996"/>
    </location>
</feature>
<dbReference type="SUPFAM" id="SSF47473">
    <property type="entry name" value="EF-hand"/>
    <property type="match status" value="1"/>
</dbReference>
<feature type="domain" description="EF-hand" evidence="9">
    <location>
        <begin position="8"/>
        <end position="43"/>
    </location>
</feature>
<evidence type="ECO:0000259" key="9">
    <source>
        <dbReference type="PROSITE" id="PS50222"/>
    </source>
</evidence>
<feature type="compositionally biased region" description="Polar residues" evidence="8">
    <location>
        <begin position="533"/>
        <end position="544"/>
    </location>
</feature>
<dbReference type="PROSITE" id="PS51491">
    <property type="entry name" value="TAU_MAP_2"/>
    <property type="match status" value="3"/>
</dbReference>
<organism evidence="10 11">
    <name type="scientific">Aphidius gifuensis</name>
    <name type="common">Parasitoid wasp</name>
    <dbReference type="NCBI Taxonomy" id="684658"/>
    <lineage>
        <taxon>Eukaryota</taxon>
        <taxon>Metazoa</taxon>
        <taxon>Ecdysozoa</taxon>
        <taxon>Arthropoda</taxon>
        <taxon>Hexapoda</taxon>
        <taxon>Insecta</taxon>
        <taxon>Pterygota</taxon>
        <taxon>Neoptera</taxon>
        <taxon>Endopterygota</taxon>
        <taxon>Hymenoptera</taxon>
        <taxon>Apocrita</taxon>
        <taxon>Ichneumonoidea</taxon>
        <taxon>Braconidae</taxon>
        <taxon>Aphidiinae</taxon>
        <taxon>Aphidius</taxon>
    </lineage>
</organism>
<dbReference type="PROSITE" id="PS00229">
    <property type="entry name" value="TAU_MAP_1"/>
    <property type="match status" value="2"/>
</dbReference>
<dbReference type="GO" id="GO:0031175">
    <property type="term" value="P:neuron projection development"/>
    <property type="evidence" value="ECO:0007669"/>
    <property type="project" value="TreeGrafter"/>
</dbReference>
<dbReference type="InterPro" id="IPR002048">
    <property type="entry name" value="EF_hand_dom"/>
</dbReference>
<feature type="compositionally biased region" description="Basic and acidic residues" evidence="8">
    <location>
        <begin position="401"/>
        <end position="416"/>
    </location>
</feature>
<keyword evidence="3" id="KW-0597">Phosphoprotein</keyword>
<evidence type="ECO:0000313" key="11">
    <source>
        <dbReference type="Proteomes" id="UP000639338"/>
    </source>
</evidence>
<dbReference type="PROSITE" id="PS00018">
    <property type="entry name" value="EF_HAND_1"/>
    <property type="match status" value="1"/>
</dbReference>
<dbReference type="InterPro" id="IPR001084">
    <property type="entry name" value="MAP_tubulin-bd_rpt"/>
</dbReference>
<evidence type="ECO:0000256" key="1">
    <source>
        <dbReference type="ARBA" id="ARBA00004245"/>
    </source>
</evidence>
<keyword evidence="7" id="KW-0493">Microtubule</keyword>
<feature type="region of interest" description="Disordered" evidence="8">
    <location>
        <begin position="871"/>
        <end position="1044"/>
    </location>
</feature>
<evidence type="ECO:0000256" key="4">
    <source>
        <dbReference type="ARBA" id="ARBA00022737"/>
    </source>
</evidence>
<feature type="compositionally biased region" description="Low complexity" evidence="8">
    <location>
        <begin position="924"/>
        <end position="937"/>
    </location>
</feature>
<evidence type="ECO:0000256" key="3">
    <source>
        <dbReference type="ARBA" id="ARBA00022553"/>
    </source>
</evidence>
<feature type="compositionally biased region" description="Low complexity" evidence="8">
    <location>
        <begin position="418"/>
        <end position="448"/>
    </location>
</feature>
<protein>
    <recommendedName>
        <fullName evidence="7">Microtubule-associated protein</fullName>
    </recommendedName>
</protein>
<gene>
    <name evidence="10" type="ORF">HCN44_004486</name>
</gene>
<feature type="compositionally biased region" description="Polar residues" evidence="8">
    <location>
        <begin position="209"/>
        <end position="219"/>
    </location>
</feature>
<keyword evidence="6 7" id="KW-0206">Cytoskeleton</keyword>
<feature type="compositionally biased region" description="Low complexity" evidence="8">
    <location>
        <begin position="948"/>
        <end position="963"/>
    </location>
</feature>
<feature type="region of interest" description="Disordered" evidence="8">
    <location>
        <begin position="808"/>
        <end position="827"/>
    </location>
</feature>
<dbReference type="GO" id="GO:0043005">
    <property type="term" value="C:neuron projection"/>
    <property type="evidence" value="ECO:0007669"/>
    <property type="project" value="TreeGrafter"/>
</dbReference>
<name>A0A835CTF9_APHGI</name>
<feature type="compositionally biased region" description="Polar residues" evidence="8">
    <location>
        <begin position="657"/>
        <end position="673"/>
    </location>
</feature>
<proteinExistence type="predicted"/>
<dbReference type="InterPro" id="IPR011992">
    <property type="entry name" value="EF-hand-dom_pair"/>
</dbReference>
<evidence type="ECO:0000256" key="2">
    <source>
        <dbReference type="ARBA" id="ARBA00022490"/>
    </source>
</evidence>
<feature type="compositionally biased region" description="Basic and acidic residues" evidence="8">
    <location>
        <begin position="550"/>
        <end position="561"/>
    </location>
</feature>
<dbReference type="GO" id="GO:0005874">
    <property type="term" value="C:microtubule"/>
    <property type="evidence" value="ECO:0007669"/>
    <property type="project" value="UniProtKB-KW"/>
</dbReference>
<dbReference type="InterPro" id="IPR018247">
    <property type="entry name" value="EF_Hand_1_Ca_BS"/>
</dbReference>
<feature type="compositionally biased region" description="Basic and acidic residues" evidence="8">
    <location>
        <begin position="873"/>
        <end position="892"/>
    </location>
</feature>
<feature type="compositionally biased region" description="Acidic residues" evidence="8">
    <location>
        <begin position="390"/>
        <end position="400"/>
    </location>
</feature>
<dbReference type="FunFam" id="1.10.238.10:FF:000001">
    <property type="entry name" value="Calmodulin 1"/>
    <property type="match status" value="1"/>
</dbReference>
<feature type="compositionally biased region" description="Polar residues" evidence="8">
    <location>
        <begin position="1006"/>
        <end position="1037"/>
    </location>
</feature>
<dbReference type="GO" id="GO:0008017">
    <property type="term" value="F:microtubule binding"/>
    <property type="evidence" value="ECO:0007669"/>
    <property type="project" value="InterPro"/>
</dbReference>
<evidence type="ECO:0000256" key="7">
    <source>
        <dbReference type="RuleBase" id="RU000686"/>
    </source>
</evidence>
<dbReference type="Gene3D" id="1.10.238.10">
    <property type="entry name" value="EF-hand"/>
    <property type="match status" value="2"/>
</dbReference>
<feature type="compositionally biased region" description="Basic and acidic residues" evidence="8">
    <location>
        <begin position="818"/>
        <end position="827"/>
    </location>
</feature>
<sequence length="1044" mass="112391">MTDTLSPRDLERAEFCFSIYDADGSNVIDAVDLGNVLRALNVNPTNSTIEKLGGTTKKGEKKLTLEEFLPIFAQAKEDKDQGCYEDFLECLKLYDKAENGTMLGVELTNMLLTLGEKLDEKEVDIVVKDCMDPEDEDGFIPYAQGLRGMESSQLPRTPDDPGVGRGMPMQRQNQGPPANYQPRPQGPPLGPARYPVNNGPQPLNRLDSKTSLNSPTGQPIQFAPPRPQFGPPRQPQGGQPIPPGGYPRGPPPQNNPGLQGPRYPPPGSSPGIREPLYQPQPGQRPIFNNNQQQQQVRFQRPELGGPQSQIRFAPQQYNPENRPLAPRIIPNTGVVTAPPTYPTSTPRDFNSERKPPIYPQNRGKMEIEINQNTSSPSSDKKRTASRNENIMDDDDDDVVIDSEKESKSSLNEKRSETPLSKPINSPLSSSPNIIQTSSPEPRAPSSASIKHEISANSSPVGSRNSTPAPTDEQRPKSQLSDLPKTPELDNTMTKSPSPSQNNDNELIDDKSRTSSAKSNRSPTKVEGQIPESVGSSPGTKSPLASPSKIIENKLPDDDKSRTSSAKSNRSPTKFDEQLPESIASSPGAKSPGVMGFDNGKPRSLSPKSPTPVSSPVPSIPEKPATPVKSPSRPQTPVSLMKRSVSGRSMKSEAGNENGENQTSVCNSPKINGVSSIKKPPSSKPKEANKPKPAGSPLKSPTKSVKSMPRTPEASLPPVAEKKKVPMNKVQVGAAPSPNLKTVRSKIGSLENASYKPGGGRVKIENRKLDFSNAQPKIAAKNDKYAPSGGEKKIPQVKLQWNAKPKVGSLANTTYKPGGGDKKIETVKLDFKDKAKPKVGSKENAKHVPGGGTVKIETQKIDIKAESKIGSLENVKHKPGGGDKKIFNDRDYLRQTGSNAESVNGSGRQAKNEQEQEPNPPPSTPTKTRSSSVTTPVSAEDLLTSLQAKSPSKTSKSGSSTPKSARQSKSPIASRPNSLDLKSPDKSSSNSSRKSSPGHLYLPKLTNLMTNNIPTQEPQSQITTSIKLPKLTNTSTVSGRAGLAQ</sequence>
<keyword evidence="5" id="KW-0106">Calcium</keyword>
<comment type="subcellular location">
    <subcellularLocation>
        <location evidence="1 7">Cytoplasm</location>
        <location evidence="1 7">Cytoskeleton</location>
    </subcellularLocation>
</comment>
<feature type="region of interest" description="Disordered" evidence="8">
    <location>
        <begin position="832"/>
        <end position="858"/>
    </location>
</feature>
<dbReference type="Proteomes" id="UP000639338">
    <property type="component" value="Unassembled WGS sequence"/>
</dbReference>
<feature type="compositionally biased region" description="Polar residues" evidence="8">
    <location>
        <begin position="454"/>
        <end position="468"/>
    </location>
</feature>
<evidence type="ECO:0000256" key="8">
    <source>
        <dbReference type="SAM" id="MobiDB-lite"/>
    </source>
</evidence>
<feature type="compositionally biased region" description="Polar residues" evidence="8">
    <location>
        <begin position="513"/>
        <end position="522"/>
    </location>
</feature>
<feature type="compositionally biased region" description="Pro residues" evidence="8">
    <location>
        <begin position="222"/>
        <end position="254"/>
    </location>
</feature>
<dbReference type="GO" id="GO:0005509">
    <property type="term" value="F:calcium ion binding"/>
    <property type="evidence" value="ECO:0007669"/>
    <property type="project" value="InterPro"/>
</dbReference>
<dbReference type="PANTHER" id="PTHR11501:SF18">
    <property type="entry name" value="MICROTUBULE-ASSOCIATED PROTEIN"/>
    <property type="match status" value="1"/>
</dbReference>
<evidence type="ECO:0000256" key="6">
    <source>
        <dbReference type="ARBA" id="ARBA00023212"/>
    </source>
</evidence>
<evidence type="ECO:0000256" key="5">
    <source>
        <dbReference type="ARBA" id="ARBA00022837"/>
    </source>
</evidence>